<protein>
    <submittedName>
        <fullName evidence="1">Uncharacterized protein</fullName>
    </submittedName>
</protein>
<keyword evidence="2" id="KW-1185">Reference proteome</keyword>
<sequence>MNKKHRYVPLEQIIPGTVLADELLDKLGHVLLPAGTSLTPAILKAVANHNIHHLSITIDHDQSEDEVHADAENKAHQLQRLEKIFRHAPYEKPTETLRTYIERYRRNETS</sequence>
<organism evidence="1 2">
    <name type="scientific">Undibacterium seohonense</name>
    <dbReference type="NCBI Taxonomy" id="1344950"/>
    <lineage>
        <taxon>Bacteria</taxon>
        <taxon>Pseudomonadati</taxon>
        <taxon>Pseudomonadota</taxon>
        <taxon>Betaproteobacteria</taxon>
        <taxon>Burkholderiales</taxon>
        <taxon>Oxalobacteraceae</taxon>
        <taxon>Undibacterium</taxon>
    </lineage>
</organism>
<comment type="caution">
    <text evidence="1">The sequence shown here is derived from an EMBL/GenBank/DDBJ whole genome shotgun (WGS) entry which is preliminary data.</text>
</comment>
<evidence type="ECO:0000313" key="2">
    <source>
        <dbReference type="Proteomes" id="UP000648257"/>
    </source>
</evidence>
<reference evidence="1 2" key="1">
    <citation type="submission" date="2020-08" db="EMBL/GenBank/DDBJ databases">
        <title>Novel species isolated from subtropical streams in China.</title>
        <authorList>
            <person name="Lu H."/>
        </authorList>
    </citation>
    <scope>NUCLEOTIDE SEQUENCE [LARGE SCALE GENOMIC DNA]</scope>
    <source>
        <strain evidence="1 2">KACC 16656</strain>
    </source>
</reference>
<proteinExistence type="predicted"/>
<evidence type="ECO:0000313" key="1">
    <source>
        <dbReference type="EMBL" id="MBC3808580.1"/>
    </source>
</evidence>
<gene>
    <name evidence="1" type="ORF">H8K52_14640</name>
</gene>
<accession>A0ABR6X6J3</accession>
<name>A0ABR6X6J3_9BURK</name>
<dbReference type="RefSeq" id="WP_186923659.1">
    <property type="nucleotide sequence ID" value="NZ_JACOFW010000018.1"/>
</dbReference>
<dbReference type="Proteomes" id="UP000648257">
    <property type="component" value="Unassembled WGS sequence"/>
</dbReference>
<dbReference type="EMBL" id="JACOFW010000018">
    <property type="protein sequence ID" value="MBC3808580.1"/>
    <property type="molecule type" value="Genomic_DNA"/>
</dbReference>